<evidence type="ECO:0000256" key="4">
    <source>
        <dbReference type="ARBA" id="ARBA00013782"/>
    </source>
</evidence>
<dbReference type="EMBL" id="HBGF01050986">
    <property type="protein sequence ID" value="CAD9153509.1"/>
    <property type="molecule type" value="Transcribed_RNA"/>
</dbReference>
<comment type="subcellular location">
    <subcellularLocation>
        <location evidence="1">Cytoplasm</location>
    </subcellularLocation>
</comment>
<keyword evidence="7 13" id="KW-0547">Nucleotide-binding</keyword>
<evidence type="ECO:0000256" key="10">
    <source>
        <dbReference type="ARBA" id="ARBA00023146"/>
    </source>
</evidence>
<sequence>MAEEQPAADVNPWSVTGEVDYDKLIRDFGSHAIDTAMLERFERVTGKKPHRFLRRGIFFSHRDLGFVLDLYEKGKPFYLYTGRGPSSDSMHMGHLVPFLFTKWLQDAFNVPLVIQMTDDEKFLWKDITLDQVAVMTRENARDIFAIGFDPEKTFLFSNLAYLGNMYPVILRLQKATTASQVRGCFGFKPEDNVGKWAFPAIQAAPSFSEAFPHMFDTKHKLPCLIPCAIDQDPYFRMTRDIAPRLGWLKPALIHSKFFPALQGKMSKDGGKMSASNPNSAIFLTDTDKQIKDKINKHAFSGGGATKEEQWELGGNVEVDVPIQWLAFFLEDDAEYARIKAEYAAGRMMTGEVKKILIGLLQDMVKSHKEARKAITDANLSEWMSPRPMHGKLKELASANAARVAAQ</sequence>
<dbReference type="InterPro" id="IPR014729">
    <property type="entry name" value="Rossmann-like_a/b/a_fold"/>
</dbReference>
<dbReference type="GO" id="GO:0005524">
    <property type="term" value="F:ATP binding"/>
    <property type="evidence" value="ECO:0007669"/>
    <property type="project" value="UniProtKB-KW"/>
</dbReference>
<evidence type="ECO:0000256" key="6">
    <source>
        <dbReference type="ARBA" id="ARBA00022598"/>
    </source>
</evidence>
<evidence type="ECO:0000256" key="8">
    <source>
        <dbReference type="ARBA" id="ARBA00022840"/>
    </source>
</evidence>
<evidence type="ECO:0000256" key="3">
    <source>
        <dbReference type="ARBA" id="ARBA00013161"/>
    </source>
</evidence>
<dbReference type="InterPro" id="IPR002305">
    <property type="entry name" value="aa-tRNA-synth_Ic"/>
</dbReference>
<dbReference type="FunFam" id="3.40.50.620:FF:000033">
    <property type="entry name" value="tryptophan--tRNA ligase, cytoplasmic"/>
    <property type="match status" value="1"/>
</dbReference>
<dbReference type="NCBIfam" id="TIGR00233">
    <property type="entry name" value="trpS"/>
    <property type="match status" value="1"/>
</dbReference>
<dbReference type="Gene3D" id="1.10.240.10">
    <property type="entry name" value="Tyrosyl-Transfer RNA Synthetase"/>
    <property type="match status" value="1"/>
</dbReference>
<dbReference type="PROSITE" id="PS00178">
    <property type="entry name" value="AA_TRNA_LIGASE_I"/>
    <property type="match status" value="1"/>
</dbReference>
<dbReference type="Pfam" id="PF00579">
    <property type="entry name" value="tRNA-synt_1b"/>
    <property type="match status" value="1"/>
</dbReference>
<dbReference type="GO" id="GO:0005737">
    <property type="term" value="C:cytoplasm"/>
    <property type="evidence" value="ECO:0007669"/>
    <property type="project" value="UniProtKB-SubCell"/>
</dbReference>
<evidence type="ECO:0000256" key="7">
    <source>
        <dbReference type="ARBA" id="ARBA00022741"/>
    </source>
</evidence>
<reference evidence="15" key="1">
    <citation type="submission" date="2021-01" db="EMBL/GenBank/DDBJ databases">
        <authorList>
            <person name="Corre E."/>
            <person name="Pelletier E."/>
            <person name="Niang G."/>
            <person name="Scheremetjew M."/>
            <person name="Finn R."/>
            <person name="Kale V."/>
            <person name="Holt S."/>
            <person name="Cochrane G."/>
            <person name="Meng A."/>
            <person name="Brown T."/>
            <person name="Cohen L."/>
        </authorList>
    </citation>
    <scope>NUCLEOTIDE SEQUENCE</scope>
    <source>
        <strain evidence="15">CCAP 1951/1</strain>
    </source>
</reference>
<evidence type="ECO:0000256" key="1">
    <source>
        <dbReference type="ARBA" id="ARBA00004496"/>
    </source>
</evidence>
<dbReference type="GO" id="GO:0006436">
    <property type="term" value="P:tryptophanyl-tRNA aminoacylation"/>
    <property type="evidence" value="ECO:0007669"/>
    <property type="project" value="InterPro"/>
</dbReference>
<dbReference type="FunFam" id="1.10.240.10:FF:000007">
    <property type="entry name" value="Tryptophan--tRNA ligase"/>
    <property type="match status" value="1"/>
</dbReference>
<name>A0A6U4Y2F4_NEODS</name>
<gene>
    <name evidence="14" type="ORF">NDES1114_LOCUS34154</name>
    <name evidence="15" type="ORF">NDES1114_LOCUS34155</name>
</gene>
<dbReference type="InterPro" id="IPR002306">
    <property type="entry name" value="Trp-tRNA-ligase"/>
</dbReference>
<organism evidence="15">
    <name type="scientific">Neobodo designis</name>
    <name type="common">Flagellated protozoan</name>
    <name type="synonym">Bodo designis</name>
    <dbReference type="NCBI Taxonomy" id="312471"/>
    <lineage>
        <taxon>Eukaryota</taxon>
        <taxon>Discoba</taxon>
        <taxon>Euglenozoa</taxon>
        <taxon>Kinetoplastea</taxon>
        <taxon>Metakinetoplastina</taxon>
        <taxon>Neobodonida</taxon>
        <taxon>Neobodo</taxon>
    </lineage>
</organism>
<dbReference type="EMBL" id="HBGF01050985">
    <property type="protein sequence ID" value="CAD9153508.1"/>
    <property type="molecule type" value="Transcribed_RNA"/>
</dbReference>
<accession>A0A6U4Y2F4</accession>
<dbReference type="EC" id="6.1.1.2" evidence="3"/>
<dbReference type="PRINTS" id="PR01039">
    <property type="entry name" value="TRNASYNTHTRP"/>
</dbReference>
<evidence type="ECO:0000256" key="5">
    <source>
        <dbReference type="ARBA" id="ARBA00022490"/>
    </source>
</evidence>
<evidence type="ECO:0000313" key="15">
    <source>
        <dbReference type="EMBL" id="CAD9153509.1"/>
    </source>
</evidence>
<evidence type="ECO:0000256" key="2">
    <source>
        <dbReference type="ARBA" id="ARBA00005594"/>
    </source>
</evidence>
<protein>
    <recommendedName>
        <fullName evidence="4">Tryptophan--tRNA ligase, cytoplasmic</fullName>
        <ecNumber evidence="3">6.1.1.2</ecNumber>
    </recommendedName>
    <alternativeName>
        <fullName evidence="11">Tryptophanyl-tRNA synthetase</fullName>
    </alternativeName>
</protein>
<dbReference type="InterPro" id="IPR001412">
    <property type="entry name" value="aa-tRNA-synth_I_CS"/>
</dbReference>
<evidence type="ECO:0000256" key="12">
    <source>
        <dbReference type="ARBA" id="ARBA00049929"/>
    </source>
</evidence>
<dbReference type="CDD" id="cd00806">
    <property type="entry name" value="TrpRS_core"/>
    <property type="match status" value="1"/>
</dbReference>
<dbReference type="Gene3D" id="3.40.50.620">
    <property type="entry name" value="HUPs"/>
    <property type="match status" value="1"/>
</dbReference>
<dbReference type="PANTHER" id="PTHR10055:SF1">
    <property type="entry name" value="TRYPTOPHAN--TRNA LIGASE, CYTOPLASMIC"/>
    <property type="match status" value="1"/>
</dbReference>
<evidence type="ECO:0000256" key="9">
    <source>
        <dbReference type="ARBA" id="ARBA00022917"/>
    </source>
</evidence>
<dbReference type="SUPFAM" id="SSF52374">
    <property type="entry name" value="Nucleotidylyl transferase"/>
    <property type="match status" value="1"/>
</dbReference>
<evidence type="ECO:0000313" key="14">
    <source>
        <dbReference type="EMBL" id="CAD9153508.1"/>
    </source>
</evidence>
<keyword evidence="5" id="KW-0963">Cytoplasm</keyword>
<dbReference type="AlphaFoldDB" id="A0A6U4Y2F4"/>
<evidence type="ECO:0000256" key="13">
    <source>
        <dbReference type="RuleBase" id="RU363036"/>
    </source>
</evidence>
<dbReference type="GO" id="GO:0004830">
    <property type="term" value="F:tryptophan-tRNA ligase activity"/>
    <property type="evidence" value="ECO:0007669"/>
    <property type="project" value="UniProtKB-EC"/>
</dbReference>
<comment type="catalytic activity">
    <reaction evidence="12">
        <text>tRNA(Trp) + L-tryptophan + ATP = L-tryptophyl-tRNA(Trp) + AMP + diphosphate + H(+)</text>
        <dbReference type="Rhea" id="RHEA:24080"/>
        <dbReference type="Rhea" id="RHEA-COMP:9671"/>
        <dbReference type="Rhea" id="RHEA-COMP:9705"/>
        <dbReference type="ChEBI" id="CHEBI:15378"/>
        <dbReference type="ChEBI" id="CHEBI:30616"/>
        <dbReference type="ChEBI" id="CHEBI:33019"/>
        <dbReference type="ChEBI" id="CHEBI:57912"/>
        <dbReference type="ChEBI" id="CHEBI:78442"/>
        <dbReference type="ChEBI" id="CHEBI:78535"/>
        <dbReference type="ChEBI" id="CHEBI:456215"/>
        <dbReference type="EC" id="6.1.1.2"/>
    </reaction>
</comment>
<keyword evidence="6 13" id="KW-0436">Ligase</keyword>
<keyword evidence="10 13" id="KW-0030">Aminoacyl-tRNA synthetase</keyword>
<comment type="similarity">
    <text evidence="2 13">Belongs to the class-I aminoacyl-tRNA synthetase family.</text>
</comment>
<evidence type="ECO:0000256" key="11">
    <source>
        <dbReference type="ARBA" id="ARBA00030268"/>
    </source>
</evidence>
<keyword evidence="9 13" id="KW-0648">Protein biosynthesis</keyword>
<proteinExistence type="inferred from homology"/>
<dbReference type="PANTHER" id="PTHR10055">
    <property type="entry name" value="TRYPTOPHANYL-TRNA SYNTHETASE"/>
    <property type="match status" value="1"/>
</dbReference>
<keyword evidence="8 13" id="KW-0067">ATP-binding</keyword>